<dbReference type="KEGG" id="sarm:DVA86_13740"/>
<dbReference type="Gene3D" id="3.90.470.20">
    <property type="entry name" value="4'-phosphopantetheinyl transferase domain"/>
    <property type="match status" value="1"/>
</dbReference>
<dbReference type="AlphaFoldDB" id="A0A345XPI5"/>
<organism evidence="4 5">
    <name type="scientific">Streptomyces armeniacus</name>
    <dbReference type="NCBI Taxonomy" id="83291"/>
    <lineage>
        <taxon>Bacteria</taxon>
        <taxon>Bacillati</taxon>
        <taxon>Actinomycetota</taxon>
        <taxon>Actinomycetes</taxon>
        <taxon>Kitasatosporales</taxon>
        <taxon>Streptomycetaceae</taxon>
        <taxon>Streptomyces</taxon>
    </lineage>
</organism>
<dbReference type="SUPFAM" id="SSF56214">
    <property type="entry name" value="4'-phosphopantetheinyl transferase"/>
    <property type="match status" value="2"/>
</dbReference>
<keyword evidence="2 4" id="KW-0808">Transferase</keyword>
<accession>A0A345XPI5</accession>
<dbReference type="EMBL" id="CP031320">
    <property type="protein sequence ID" value="AXK33551.1"/>
    <property type="molecule type" value="Genomic_DNA"/>
</dbReference>
<comment type="similarity">
    <text evidence="1">Belongs to the P-Pant transferase superfamily. Gsp/Sfp/HetI/AcpT family.</text>
</comment>
<dbReference type="GO" id="GO:0005829">
    <property type="term" value="C:cytosol"/>
    <property type="evidence" value="ECO:0007669"/>
    <property type="project" value="TreeGrafter"/>
</dbReference>
<dbReference type="PANTHER" id="PTHR12215">
    <property type="entry name" value="PHOSPHOPANTETHEINE TRANSFERASE"/>
    <property type="match status" value="1"/>
</dbReference>
<dbReference type="GO" id="GO:0000287">
    <property type="term" value="F:magnesium ion binding"/>
    <property type="evidence" value="ECO:0007669"/>
    <property type="project" value="InterPro"/>
</dbReference>
<dbReference type="Pfam" id="PF01648">
    <property type="entry name" value="ACPS"/>
    <property type="match status" value="1"/>
</dbReference>
<evidence type="ECO:0000256" key="1">
    <source>
        <dbReference type="ARBA" id="ARBA00010990"/>
    </source>
</evidence>
<evidence type="ECO:0000259" key="3">
    <source>
        <dbReference type="Pfam" id="PF01648"/>
    </source>
</evidence>
<evidence type="ECO:0000256" key="2">
    <source>
        <dbReference type="ARBA" id="ARBA00022679"/>
    </source>
</evidence>
<sequence length="274" mass="28666">MRLVPPLAAGECQVWWADASASHGLLAAAGGENAGAAATAAVGLLDARERTHWQRLRNPAGRALYLTAHVLARLVLGAQLRLPPAELAFDAECARCGGPHGKPRLAERAGRAGRAGPESTAGWEFSLSHTPHRVAVAMARRTPLGVDVERVRDRAAATVARTLSEREYATLNARPAHCRAGDFARYWARKEAALKATGDGLAVRPDLLTVSGPDAPAALLGWSGPQAPHSTVHLVDLAPGTGYRACLGVLAEADATPRVTEHDAGALLRASLPA</sequence>
<dbReference type="RefSeq" id="WP_208878464.1">
    <property type="nucleotide sequence ID" value="NZ_CP031320.1"/>
</dbReference>
<dbReference type="GO" id="GO:0008897">
    <property type="term" value="F:holo-[acyl-carrier-protein] synthase activity"/>
    <property type="evidence" value="ECO:0007669"/>
    <property type="project" value="InterPro"/>
</dbReference>
<dbReference type="GO" id="GO:0019878">
    <property type="term" value="P:lysine biosynthetic process via aminoadipic acid"/>
    <property type="evidence" value="ECO:0007669"/>
    <property type="project" value="TreeGrafter"/>
</dbReference>
<dbReference type="InterPro" id="IPR050559">
    <property type="entry name" value="P-Pant_transferase_sf"/>
</dbReference>
<proteinExistence type="inferred from homology"/>
<reference evidence="4 5" key="1">
    <citation type="submission" date="2018-07" db="EMBL/GenBank/DDBJ databases">
        <title>Draft genome of the type strain Streptomyces armeniacus ATCC 15676.</title>
        <authorList>
            <person name="Labana P."/>
            <person name="Gosse J.T."/>
            <person name="Boddy C.N."/>
        </authorList>
    </citation>
    <scope>NUCLEOTIDE SEQUENCE [LARGE SCALE GENOMIC DNA]</scope>
    <source>
        <strain evidence="4 5">ATCC 15676</strain>
    </source>
</reference>
<evidence type="ECO:0000313" key="4">
    <source>
        <dbReference type="EMBL" id="AXK33551.1"/>
    </source>
</evidence>
<dbReference type="Proteomes" id="UP000254425">
    <property type="component" value="Chromosome"/>
</dbReference>
<evidence type="ECO:0000313" key="5">
    <source>
        <dbReference type="Proteomes" id="UP000254425"/>
    </source>
</evidence>
<dbReference type="InterPro" id="IPR008278">
    <property type="entry name" value="4-PPantetheinyl_Trfase_dom"/>
</dbReference>
<feature type="domain" description="4'-phosphopantetheinyl transferase" evidence="3">
    <location>
        <begin position="143"/>
        <end position="235"/>
    </location>
</feature>
<protein>
    <submittedName>
        <fullName evidence="4">4-phosphopantetheinyl transferase</fullName>
    </submittedName>
</protein>
<name>A0A345XPI5_9ACTN</name>
<keyword evidence="5" id="KW-1185">Reference proteome</keyword>
<dbReference type="PANTHER" id="PTHR12215:SF10">
    <property type="entry name" value="L-AMINOADIPATE-SEMIALDEHYDE DEHYDROGENASE-PHOSPHOPANTETHEINYL TRANSFERASE"/>
    <property type="match status" value="1"/>
</dbReference>
<gene>
    <name evidence="4" type="ORF">DVA86_13740</name>
</gene>
<dbReference type="InterPro" id="IPR037143">
    <property type="entry name" value="4-PPantetheinyl_Trfase_dom_sf"/>
</dbReference>